<dbReference type="AlphaFoldDB" id="U2JFD1"/>
<dbReference type="OrthoDB" id="1099963at2"/>
<accession>U2JFD1</accession>
<evidence type="ECO:0000259" key="2">
    <source>
        <dbReference type="Pfam" id="PF04773"/>
    </source>
</evidence>
<protein>
    <recommendedName>
        <fullName evidence="6">FecR protein domain-containing protein</fullName>
    </recommendedName>
</protein>
<evidence type="ECO:0000313" key="4">
    <source>
        <dbReference type="EMBL" id="ERJ61388.1"/>
    </source>
</evidence>
<keyword evidence="1" id="KW-1133">Transmembrane helix</keyword>
<comment type="caution">
    <text evidence="4">The sequence shown here is derived from an EMBL/GenBank/DDBJ whole genome shotgun (WGS) entry which is preliminary data.</text>
</comment>
<dbReference type="PANTHER" id="PTHR30273:SF2">
    <property type="entry name" value="PROTEIN FECR"/>
    <property type="match status" value="1"/>
</dbReference>
<dbReference type="Pfam" id="PF04773">
    <property type="entry name" value="FecR"/>
    <property type="match status" value="1"/>
</dbReference>
<name>U2JFD1_9SPHI</name>
<evidence type="ECO:0000313" key="5">
    <source>
        <dbReference type="Proteomes" id="UP000016584"/>
    </source>
</evidence>
<dbReference type="RefSeq" id="WP_021068245.1">
    <property type="nucleotide sequence ID" value="NZ_ATDL01000001.1"/>
</dbReference>
<dbReference type="InterPro" id="IPR032508">
    <property type="entry name" value="FecR_C"/>
</dbReference>
<dbReference type="EMBL" id="ATDL01000001">
    <property type="protein sequence ID" value="ERJ61388.1"/>
    <property type="molecule type" value="Genomic_DNA"/>
</dbReference>
<keyword evidence="1" id="KW-0472">Membrane</keyword>
<dbReference type="GO" id="GO:0016989">
    <property type="term" value="F:sigma factor antagonist activity"/>
    <property type="evidence" value="ECO:0007669"/>
    <property type="project" value="TreeGrafter"/>
</dbReference>
<dbReference type="PATRIC" id="fig|1346330.5.peg.45"/>
<dbReference type="STRING" id="1346330.M472_21770"/>
<reference evidence="4 5" key="1">
    <citation type="journal article" date="2013" name="Genome Announc.">
        <title>The Draft Genome Sequence of Sphingomonas paucimobilis Strain HER1398 (Proteobacteria), Host to the Giant PAU Phage, Indicates That It Is a Member of the Genus Sphingobacterium (Bacteroidetes).</title>
        <authorList>
            <person name="White R.A.III."/>
            <person name="Suttle C.A."/>
        </authorList>
    </citation>
    <scope>NUCLEOTIDE SEQUENCE [LARGE SCALE GENOMIC DNA]</scope>
    <source>
        <strain evidence="4 5">HER1398</strain>
    </source>
</reference>
<dbReference type="InterPro" id="IPR012373">
    <property type="entry name" value="Ferrdict_sens_TM"/>
</dbReference>
<dbReference type="Gene3D" id="2.60.120.1440">
    <property type="match status" value="1"/>
</dbReference>
<keyword evidence="1" id="KW-0812">Transmembrane</keyword>
<proteinExistence type="predicted"/>
<evidence type="ECO:0000259" key="3">
    <source>
        <dbReference type="Pfam" id="PF16344"/>
    </source>
</evidence>
<dbReference type="Gene3D" id="3.55.50.30">
    <property type="match status" value="1"/>
</dbReference>
<dbReference type="Pfam" id="PF16344">
    <property type="entry name" value="FecR_C"/>
    <property type="match status" value="1"/>
</dbReference>
<dbReference type="PANTHER" id="PTHR30273">
    <property type="entry name" value="PERIPLASMIC SIGNAL SENSOR AND SIGMA FACTOR ACTIVATOR FECR-RELATED"/>
    <property type="match status" value="1"/>
</dbReference>
<gene>
    <name evidence="4" type="ORF">M472_21770</name>
</gene>
<feature type="domain" description="Protein FecR C-terminal" evidence="3">
    <location>
        <begin position="320"/>
        <end position="387"/>
    </location>
</feature>
<sequence length="389" mass="43686">MDKEEIKALLKQLEDRTISASDFERLKQAFDQDDIEDLLFEDIIHDLSALSSPQSHEELFHAISSDSRISGQFSHSGRRRFRINSLVSWSVAAVAILTLGYYFVPSWNKAGEQNEQAHIEVVPGGQRAHVLLADGRKIHLDSLEEGHSVVLDGYSIHKDKNGKIIYASLDGSDSPIYNNIVTPIGGEYNVVLADGTEVYLNAASNLRYPIRFAKENRGVELLEGEAYFEVNKVKEAGERVPFQVKSKGQVITVLGTAFNVNSYNKSIVTTLVEGSVKLNSKQVEKYLKPAQQATLRPDSEDFAVVSVDPSYAIAWKSGLFAYENASIHQVMADISRWYDIEIQFENIRSDSRFSGRLSRFENIDKLLNTISLTGSVNFKREGRRVFVMK</sequence>
<evidence type="ECO:0008006" key="6">
    <source>
        <dbReference type="Google" id="ProtNLM"/>
    </source>
</evidence>
<dbReference type="eggNOG" id="COG3712">
    <property type="taxonomic scope" value="Bacteria"/>
</dbReference>
<organism evidence="4 5">
    <name type="scientific">Sphingobacterium paucimobilis HER1398</name>
    <dbReference type="NCBI Taxonomy" id="1346330"/>
    <lineage>
        <taxon>Bacteria</taxon>
        <taxon>Pseudomonadati</taxon>
        <taxon>Bacteroidota</taxon>
        <taxon>Sphingobacteriia</taxon>
        <taxon>Sphingobacteriales</taxon>
        <taxon>Sphingobacteriaceae</taxon>
        <taxon>Sphingobacterium</taxon>
    </lineage>
</organism>
<keyword evidence="5" id="KW-1185">Reference proteome</keyword>
<dbReference type="InterPro" id="IPR006860">
    <property type="entry name" value="FecR"/>
</dbReference>
<evidence type="ECO:0000256" key="1">
    <source>
        <dbReference type="SAM" id="Phobius"/>
    </source>
</evidence>
<feature type="transmembrane region" description="Helical" evidence="1">
    <location>
        <begin position="86"/>
        <end position="104"/>
    </location>
</feature>
<feature type="domain" description="FecR protein" evidence="2">
    <location>
        <begin position="179"/>
        <end position="277"/>
    </location>
</feature>
<dbReference type="Proteomes" id="UP000016584">
    <property type="component" value="Unassembled WGS sequence"/>
</dbReference>